<accession>A0ABW1VME7</accession>
<organism evidence="1 2">
    <name type="scientific">Tatumella punctata</name>
    <dbReference type="NCBI Taxonomy" id="399969"/>
    <lineage>
        <taxon>Bacteria</taxon>
        <taxon>Pseudomonadati</taxon>
        <taxon>Pseudomonadota</taxon>
        <taxon>Gammaproteobacteria</taxon>
        <taxon>Enterobacterales</taxon>
        <taxon>Erwiniaceae</taxon>
        <taxon>Tatumella</taxon>
    </lineage>
</organism>
<protein>
    <submittedName>
        <fullName evidence="1">Uncharacterized protein</fullName>
    </submittedName>
</protein>
<reference evidence="2" key="1">
    <citation type="journal article" date="2019" name="Int. J. Syst. Evol. Microbiol.">
        <title>The Global Catalogue of Microorganisms (GCM) 10K type strain sequencing project: providing services to taxonomists for standard genome sequencing and annotation.</title>
        <authorList>
            <consortium name="The Broad Institute Genomics Platform"/>
            <consortium name="The Broad Institute Genome Sequencing Center for Infectious Disease"/>
            <person name="Wu L."/>
            <person name="Ma J."/>
        </authorList>
    </citation>
    <scope>NUCLEOTIDE SEQUENCE [LARGE SCALE GENOMIC DNA]</scope>
    <source>
        <strain evidence="2">CGMCC 4.1530</strain>
    </source>
</reference>
<dbReference type="EMBL" id="JBHSUC010000005">
    <property type="protein sequence ID" value="MFC6361760.1"/>
    <property type="molecule type" value="Genomic_DNA"/>
</dbReference>
<gene>
    <name evidence="1" type="ORF">ACFP73_06525</name>
</gene>
<dbReference type="RefSeq" id="WP_343878235.1">
    <property type="nucleotide sequence ID" value="NZ_BAAAFW010000095.1"/>
</dbReference>
<proteinExistence type="predicted"/>
<dbReference type="Proteomes" id="UP001596215">
    <property type="component" value="Unassembled WGS sequence"/>
</dbReference>
<evidence type="ECO:0000313" key="1">
    <source>
        <dbReference type="EMBL" id="MFC6361760.1"/>
    </source>
</evidence>
<evidence type="ECO:0000313" key="2">
    <source>
        <dbReference type="Proteomes" id="UP001596215"/>
    </source>
</evidence>
<sequence>MQISNFDNLIHIKTIKRLTDTLSDVDFINSGIIDYASPIPAFGRLSRSKIATLGLNPSDKEFNDRNHKEISGHKRRFNTLNSLNISNWKNLDDNSVNRIAESCEEYFEINPYNSWFKQLENLISNSGFSYYGQFANACHLDLIPFATCKKWSSLDKSNRDFLLRELSPSLGEIIKNSNIELIILNGKSVIDNFKKISDISLSEHKEPSFDLHRHGGNDVLGYEYTGFFRTISGIDIGRKVYIYGFNHNLQSSFGVSNTVRNNIKNRLKTYCESTITNFR</sequence>
<comment type="caution">
    <text evidence="1">The sequence shown here is derived from an EMBL/GenBank/DDBJ whole genome shotgun (WGS) entry which is preliminary data.</text>
</comment>
<name>A0ABW1VME7_9GAMM</name>
<keyword evidence="2" id="KW-1185">Reference proteome</keyword>